<feature type="region of interest" description="Disordered" evidence="9">
    <location>
        <begin position="609"/>
        <end position="648"/>
    </location>
</feature>
<dbReference type="Proteomes" id="UP000033140">
    <property type="component" value="Unassembled WGS sequence"/>
</dbReference>
<dbReference type="SMART" id="SM00973">
    <property type="entry name" value="Sec63"/>
    <property type="match status" value="1"/>
</dbReference>
<dbReference type="InterPro" id="IPR035892">
    <property type="entry name" value="C2_domain_sf"/>
</dbReference>
<dbReference type="InterPro" id="IPR018253">
    <property type="entry name" value="DnaJ_domain_CS"/>
</dbReference>
<reference evidence="12 13" key="3">
    <citation type="journal article" date="2015" name="Genome Announc.">
        <title>Draft Genome Sequence of the Archiascomycetous Yeast Saitoella complicata.</title>
        <authorList>
            <person name="Yamauchi K."/>
            <person name="Kondo S."/>
            <person name="Hamamoto M."/>
            <person name="Takahashi Y."/>
            <person name="Ogura Y."/>
            <person name="Hayashi T."/>
            <person name="Nishida H."/>
        </authorList>
    </citation>
    <scope>NUCLEOTIDE SEQUENCE [LARGE SCALE GENOMIC DNA]</scope>
    <source>
        <strain evidence="12 13">NRRL Y-17804</strain>
    </source>
</reference>
<dbReference type="Pfam" id="PF02889">
    <property type="entry name" value="Sec63"/>
    <property type="match status" value="1"/>
</dbReference>
<dbReference type="Gene3D" id="1.10.3380.10">
    <property type="entry name" value="Sec63 N-terminal domain-like domain"/>
    <property type="match status" value="1"/>
</dbReference>
<keyword evidence="7 10" id="KW-0472">Membrane</keyword>
<keyword evidence="6 10" id="KW-1133">Transmembrane helix</keyword>
<reference evidence="12 13" key="2">
    <citation type="journal article" date="2014" name="J. Gen. Appl. Microbiol.">
        <title>The early diverging ascomycetous budding yeast Saitoella complicata has three histone deacetylases belonging to the Clr6, Hos2, and Rpd3 lineages.</title>
        <authorList>
            <person name="Nishida H."/>
            <person name="Matsumoto T."/>
            <person name="Kondo S."/>
            <person name="Hamamoto M."/>
            <person name="Yoshikawa H."/>
        </authorList>
    </citation>
    <scope>NUCLEOTIDE SEQUENCE [LARGE SCALE GENOMIC DNA]</scope>
    <source>
        <strain evidence="12 13">NRRL Y-17804</strain>
    </source>
</reference>
<dbReference type="SUPFAM" id="SSF158702">
    <property type="entry name" value="Sec63 N-terminal domain-like"/>
    <property type="match status" value="1"/>
</dbReference>
<dbReference type="OMA" id="RAILHAH"/>
<dbReference type="InterPro" id="IPR001623">
    <property type="entry name" value="DnaJ_domain"/>
</dbReference>
<accession>A0A0E9NP15</accession>
<dbReference type="PRINTS" id="PR00625">
    <property type="entry name" value="JDOMAIN"/>
</dbReference>
<keyword evidence="4" id="KW-0256">Endoplasmic reticulum</keyword>
<dbReference type="GO" id="GO:0006620">
    <property type="term" value="P:post-translational protein targeting to endoplasmic reticulum membrane"/>
    <property type="evidence" value="ECO:0007669"/>
    <property type="project" value="TreeGrafter"/>
</dbReference>
<evidence type="ECO:0000256" key="1">
    <source>
        <dbReference type="ARBA" id="ARBA00004477"/>
    </source>
</evidence>
<reference evidence="12 13" key="1">
    <citation type="journal article" date="2011" name="J. Gen. Appl. Microbiol.">
        <title>Draft genome sequencing of the enigmatic yeast Saitoella complicata.</title>
        <authorList>
            <person name="Nishida H."/>
            <person name="Hamamoto M."/>
            <person name="Sugiyama J."/>
        </authorList>
    </citation>
    <scope>NUCLEOTIDE SEQUENCE [LARGE SCALE GENOMIC DNA]</scope>
    <source>
        <strain evidence="12 13">NRRL Y-17804</strain>
    </source>
</reference>
<proteinExistence type="predicted"/>
<dbReference type="SMART" id="SM00271">
    <property type="entry name" value="DnaJ"/>
    <property type="match status" value="1"/>
</dbReference>
<feature type="transmembrane region" description="Helical" evidence="10">
    <location>
        <begin position="39"/>
        <end position="57"/>
    </location>
</feature>
<dbReference type="Gene3D" id="2.60.40.150">
    <property type="entry name" value="C2 domain"/>
    <property type="match status" value="1"/>
</dbReference>
<keyword evidence="5" id="KW-0653">Protein transport</keyword>
<dbReference type="SUPFAM" id="SSF46565">
    <property type="entry name" value="Chaperone J-domain"/>
    <property type="match status" value="1"/>
</dbReference>
<dbReference type="EMBL" id="BACD03000042">
    <property type="protein sequence ID" value="GAO51170.1"/>
    <property type="molecule type" value="Genomic_DNA"/>
</dbReference>
<dbReference type="InterPro" id="IPR004179">
    <property type="entry name" value="Sec63-dom"/>
</dbReference>
<evidence type="ECO:0000256" key="7">
    <source>
        <dbReference type="ARBA" id="ARBA00023136"/>
    </source>
</evidence>
<organism evidence="12 13">
    <name type="scientific">Saitoella complicata (strain BCRC 22490 / CBS 7301 / JCM 7358 / NBRC 10748 / NRRL Y-17804)</name>
    <dbReference type="NCBI Taxonomy" id="698492"/>
    <lineage>
        <taxon>Eukaryota</taxon>
        <taxon>Fungi</taxon>
        <taxon>Dikarya</taxon>
        <taxon>Ascomycota</taxon>
        <taxon>Taphrinomycotina</taxon>
        <taxon>Taphrinomycotina incertae sedis</taxon>
        <taxon>Saitoella</taxon>
    </lineage>
</organism>
<keyword evidence="2" id="KW-0813">Transport</keyword>
<dbReference type="GO" id="GO:0008320">
    <property type="term" value="F:protein transmembrane transporter activity"/>
    <property type="evidence" value="ECO:0007669"/>
    <property type="project" value="TreeGrafter"/>
</dbReference>
<keyword evidence="3 10" id="KW-0812">Transmembrane</keyword>
<dbReference type="PROSITE" id="PS00636">
    <property type="entry name" value="DNAJ_1"/>
    <property type="match status" value="1"/>
</dbReference>
<dbReference type="GO" id="GO:0031207">
    <property type="term" value="C:Sec62/Sec63 complex"/>
    <property type="evidence" value="ECO:0007669"/>
    <property type="project" value="TreeGrafter"/>
</dbReference>
<evidence type="ECO:0000256" key="4">
    <source>
        <dbReference type="ARBA" id="ARBA00022824"/>
    </source>
</evidence>
<feature type="region of interest" description="Disordered" evidence="9">
    <location>
        <begin position="1"/>
        <end position="24"/>
    </location>
</feature>
<dbReference type="Pfam" id="PF00226">
    <property type="entry name" value="DnaJ"/>
    <property type="match status" value="1"/>
</dbReference>
<evidence type="ECO:0000256" key="10">
    <source>
        <dbReference type="SAM" id="Phobius"/>
    </source>
</evidence>
<dbReference type="Gene3D" id="1.10.287.110">
    <property type="entry name" value="DnaJ domain"/>
    <property type="match status" value="1"/>
</dbReference>
<dbReference type="FunFam" id="1.10.287.110:FF:000039">
    <property type="entry name" value="Protein translocation complex component (Npl1)"/>
    <property type="match status" value="1"/>
</dbReference>
<dbReference type="InterPro" id="IPR036869">
    <property type="entry name" value="J_dom_sf"/>
</dbReference>
<dbReference type="InterPro" id="IPR014756">
    <property type="entry name" value="Ig_E-set"/>
</dbReference>
<dbReference type="CDD" id="cd06257">
    <property type="entry name" value="DnaJ"/>
    <property type="match status" value="1"/>
</dbReference>
<protein>
    <recommendedName>
        <fullName evidence="11">J domain-containing protein</fullName>
    </recommendedName>
</protein>
<keyword evidence="8" id="KW-0143">Chaperone</keyword>
<dbReference type="STRING" id="698492.A0A0E9NP15"/>
<comment type="subcellular location">
    <subcellularLocation>
        <location evidence="1">Endoplasmic reticulum membrane</location>
        <topology evidence="1">Multi-pass membrane protein</topology>
    </subcellularLocation>
</comment>
<gene>
    <name evidence="12" type="ORF">G7K_5281-t1</name>
</gene>
<name>A0A0E9NP15_SAICN</name>
<evidence type="ECO:0000313" key="13">
    <source>
        <dbReference type="Proteomes" id="UP000033140"/>
    </source>
</evidence>
<feature type="domain" description="J" evidence="11">
    <location>
        <begin position="126"/>
        <end position="196"/>
    </location>
</feature>
<comment type="caution">
    <text evidence="12">The sequence shown here is derived from an EMBL/GenBank/DDBJ whole genome shotgun (WGS) entry which is preliminary data.</text>
</comment>
<dbReference type="PANTHER" id="PTHR24075:SF0">
    <property type="entry name" value="TRANSLOCATION PROTEIN SEC63 HOMOLOG"/>
    <property type="match status" value="1"/>
</dbReference>
<dbReference type="PANTHER" id="PTHR24075">
    <property type="entry name" value="SEC63 DOMAIN-CONTAINING"/>
    <property type="match status" value="1"/>
</dbReference>
<dbReference type="SUPFAM" id="SSF81296">
    <property type="entry name" value="E set domains"/>
    <property type="match status" value="1"/>
</dbReference>
<evidence type="ECO:0000256" key="9">
    <source>
        <dbReference type="SAM" id="MobiDB-lite"/>
    </source>
</evidence>
<evidence type="ECO:0000256" key="6">
    <source>
        <dbReference type="ARBA" id="ARBA00022989"/>
    </source>
</evidence>
<dbReference type="PROSITE" id="PS50076">
    <property type="entry name" value="DNAJ_2"/>
    <property type="match status" value="1"/>
</dbReference>
<evidence type="ECO:0000313" key="12">
    <source>
        <dbReference type="EMBL" id="GAO51170.1"/>
    </source>
</evidence>
<evidence type="ECO:0000256" key="5">
    <source>
        <dbReference type="ARBA" id="ARBA00022927"/>
    </source>
</evidence>
<evidence type="ECO:0000256" key="2">
    <source>
        <dbReference type="ARBA" id="ARBA00022448"/>
    </source>
</evidence>
<evidence type="ECO:0000256" key="3">
    <source>
        <dbReference type="ARBA" id="ARBA00022692"/>
    </source>
</evidence>
<keyword evidence="13" id="KW-1185">Reference proteome</keyword>
<feature type="transmembrane region" description="Helical" evidence="10">
    <location>
        <begin position="98"/>
        <end position="116"/>
    </location>
</feature>
<dbReference type="GO" id="GO:0006614">
    <property type="term" value="P:SRP-dependent cotranslational protein targeting to membrane"/>
    <property type="evidence" value="ECO:0007669"/>
    <property type="project" value="TreeGrafter"/>
</dbReference>
<sequence length="648" mass="72470">MTDVAKFNPRSDNEDDDQRPRSASSVSMSEYSYDEEGNYFPFFVLTFLGLVLVPLTYTSLFRKKVERPAQVNCNCDACVRKKSALAKQDSRIKFGKRFFALAAGWALFAWMAYRVANQKFESKHWDPYEILGISASATEKEIKKHYKKLSLKFHPDKIRETANETLTDIESKFIEISKAYQSLTDEEVRKNFLEYGHPDGKQEFGMGIALPLWIVESQNNLWVLGAYGAIVGLGLPFIVGKWWYGSKNKTTEGVENDTAAMFFKGMKETVGVQESLQLITKSKEYAEEFGQNAEVSGKLEKALAQAGVTLPKDDPNAAKKALALIEAHLNRLPLENGEERDKQKALLPLLRLHASLSSIGVAFNYLKFAVELPRLGQNLIQAVPLGGSPLLQLPGITTEVATKLRAKGIWTVQDLMAVEKDERKTLLIDAGVDASVYKLTEKVARSIPVPEVVKAYFKVPGDNEVTPGALVNFVIKARIIHPGVTPPKLPENAFSEEEDAEDDVDALIGRKTKAEEEELAKSPMIHAPYWPRNKTPKWSIFLGNTKMERIFVHPTNVTDLSTTLRTFRVQFPAPPQPGNYQFTMFLVSDSYIGTDVTKEVELKVVPVEELGDQAKVVEDTIEDTEDEDEESEEGGESSSEYDSSSDEE</sequence>
<evidence type="ECO:0000256" key="8">
    <source>
        <dbReference type="ARBA" id="ARBA00023186"/>
    </source>
</evidence>
<feature type="compositionally biased region" description="Acidic residues" evidence="9">
    <location>
        <begin position="619"/>
        <end position="635"/>
    </location>
</feature>
<dbReference type="AlphaFoldDB" id="A0A0E9NP15"/>
<dbReference type="Gene3D" id="1.10.150.20">
    <property type="entry name" value="5' to 3' exonuclease, C-terminal subdomain"/>
    <property type="match status" value="1"/>
</dbReference>
<dbReference type="GO" id="GO:0003723">
    <property type="term" value="F:RNA binding"/>
    <property type="evidence" value="ECO:0007669"/>
    <property type="project" value="TreeGrafter"/>
</dbReference>
<evidence type="ECO:0000259" key="11">
    <source>
        <dbReference type="PROSITE" id="PS50076"/>
    </source>
</evidence>